<keyword evidence="2 5" id="KW-0812">Transmembrane</keyword>
<protein>
    <submittedName>
        <fullName evidence="8">Uncharacterized protein si:dkey-30c15.2</fullName>
    </submittedName>
</protein>
<reference evidence="8" key="1">
    <citation type="submission" date="2025-08" db="UniProtKB">
        <authorList>
            <consortium name="RefSeq"/>
        </authorList>
    </citation>
    <scope>IDENTIFICATION</scope>
</reference>
<gene>
    <name evidence="8" type="primary">si:dkey-30c15.2</name>
</gene>
<comment type="subcellular location">
    <subcellularLocation>
        <location evidence="1">Membrane</location>
        <topology evidence="1">Multi-pass membrane protein</topology>
    </subcellularLocation>
</comment>
<feature type="transmembrane region" description="Helical" evidence="5">
    <location>
        <begin position="18"/>
        <end position="39"/>
    </location>
</feature>
<evidence type="ECO:0000256" key="1">
    <source>
        <dbReference type="ARBA" id="ARBA00004141"/>
    </source>
</evidence>
<organism evidence="7 8">
    <name type="scientific">Clupea harengus</name>
    <name type="common">Atlantic herring</name>
    <dbReference type="NCBI Taxonomy" id="7950"/>
    <lineage>
        <taxon>Eukaryota</taxon>
        <taxon>Metazoa</taxon>
        <taxon>Chordata</taxon>
        <taxon>Craniata</taxon>
        <taxon>Vertebrata</taxon>
        <taxon>Euteleostomi</taxon>
        <taxon>Actinopterygii</taxon>
        <taxon>Neopterygii</taxon>
        <taxon>Teleostei</taxon>
        <taxon>Clupei</taxon>
        <taxon>Clupeiformes</taxon>
        <taxon>Clupeoidei</taxon>
        <taxon>Clupeidae</taxon>
        <taxon>Clupea</taxon>
    </lineage>
</organism>
<dbReference type="AlphaFoldDB" id="A0A6P8FBF2"/>
<dbReference type="Gene3D" id="1.20.1070.10">
    <property type="entry name" value="Rhodopsin 7-helix transmembrane proteins"/>
    <property type="match status" value="1"/>
</dbReference>
<dbReference type="InterPro" id="IPR017452">
    <property type="entry name" value="GPCR_Rhodpsn_7TM"/>
</dbReference>
<feature type="domain" description="G-protein coupled receptors family 1 profile" evidence="6">
    <location>
        <begin position="29"/>
        <end position="319"/>
    </location>
</feature>
<dbReference type="PROSITE" id="PS50262">
    <property type="entry name" value="G_PROTEIN_RECEP_F1_2"/>
    <property type="match status" value="1"/>
</dbReference>
<feature type="transmembrane region" description="Helical" evidence="5">
    <location>
        <begin position="93"/>
        <end position="115"/>
    </location>
</feature>
<keyword evidence="4 5" id="KW-0472">Membrane</keyword>
<feature type="transmembrane region" description="Helical" evidence="5">
    <location>
        <begin position="301"/>
        <end position="321"/>
    </location>
</feature>
<dbReference type="SUPFAM" id="SSF81321">
    <property type="entry name" value="Family A G protein-coupled receptor-like"/>
    <property type="match status" value="1"/>
</dbReference>
<dbReference type="PRINTS" id="PR00237">
    <property type="entry name" value="GPCRRHODOPSN"/>
</dbReference>
<feature type="transmembrane region" description="Helical" evidence="5">
    <location>
        <begin position="214"/>
        <end position="232"/>
    </location>
</feature>
<dbReference type="GeneID" id="105912554"/>
<evidence type="ECO:0000313" key="8">
    <source>
        <dbReference type="RefSeq" id="XP_031420527.1"/>
    </source>
</evidence>
<evidence type="ECO:0000256" key="3">
    <source>
        <dbReference type="ARBA" id="ARBA00022989"/>
    </source>
</evidence>
<dbReference type="RefSeq" id="XP_031420527.1">
    <property type="nucleotide sequence ID" value="XM_031564667.2"/>
</dbReference>
<dbReference type="KEGG" id="char:105912554"/>
<dbReference type="OrthoDB" id="9892611at2759"/>
<dbReference type="GO" id="GO:0005886">
    <property type="term" value="C:plasma membrane"/>
    <property type="evidence" value="ECO:0007669"/>
    <property type="project" value="TreeGrafter"/>
</dbReference>
<dbReference type="Proteomes" id="UP000515152">
    <property type="component" value="Chromosome 3"/>
</dbReference>
<proteinExistence type="predicted"/>
<keyword evidence="3 5" id="KW-1133">Transmembrane helix</keyword>
<evidence type="ECO:0000259" key="6">
    <source>
        <dbReference type="PROSITE" id="PS50262"/>
    </source>
</evidence>
<dbReference type="InterPro" id="IPR000276">
    <property type="entry name" value="GPCR_Rhodpsn"/>
</dbReference>
<feature type="transmembrane region" description="Helical" evidence="5">
    <location>
        <begin position="136"/>
        <end position="156"/>
    </location>
</feature>
<evidence type="ECO:0000256" key="2">
    <source>
        <dbReference type="ARBA" id="ARBA00022692"/>
    </source>
</evidence>
<dbReference type="PANTHER" id="PTHR23112:SF36">
    <property type="entry name" value="SI:DKEY-30C15.2 PROTEIN"/>
    <property type="match status" value="1"/>
</dbReference>
<evidence type="ECO:0000256" key="4">
    <source>
        <dbReference type="ARBA" id="ARBA00023136"/>
    </source>
</evidence>
<name>A0A6P8FBF2_CLUHA</name>
<feature type="transmembrane region" description="Helical" evidence="5">
    <location>
        <begin position="51"/>
        <end position="73"/>
    </location>
</feature>
<dbReference type="PANTHER" id="PTHR23112">
    <property type="entry name" value="G PROTEIN-COUPLED RECEPTOR 157-RELATED"/>
    <property type="match status" value="1"/>
</dbReference>
<keyword evidence="7" id="KW-1185">Reference proteome</keyword>
<dbReference type="GO" id="GO:0007189">
    <property type="term" value="P:adenylate cyclase-activating G protein-coupled receptor signaling pathway"/>
    <property type="evidence" value="ECO:0007669"/>
    <property type="project" value="TreeGrafter"/>
</dbReference>
<dbReference type="CDD" id="cd00637">
    <property type="entry name" value="7tm_classA_rhodopsin-like"/>
    <property type="match status" value="1"/>
</dbReference>
<evidence type="ECO:0000256" key="5">
    <source>
        <dbReference type="SAM" id="Phobius"/>
    </source>
</evidence>
<accession>A0A6P8FBF2</accession>
<dbReference type="GO" id="GO:0004930">
    <property type="term" value="F:G protein-coupled receptor activity"/>
    <property type="evidence" value="ECO:0007669"/>
    <property type="project" value="InterPro"/>
</dbReference>
<feature type="transmembrane region" description="Helical" evidence="5">
    <location>
        <begin position="266"/>
        <end position="289"/>
    </location>
</feature>
<evidence type="ECO:0000313" key="7">
    <source>
        <dbReference type="Proteomes" id="UP000515152"/>
    </source>
</evidence>
<sequence length="351" mass="39305">MNTTGQLQGWQIDTLSRLYLPALSFSLVGSFSVVLASILKRHGLKDQVKPLVQLGLADFLASALLMGTNILNFLSSEVRSNVLLCELGLPLSLMFYCISFLLAILYACESTFATQGWRERMGQGDQQEIRRRCRKFWLLYAGAWLVPMCAYVVYAVTISTTMVDLLPVGATASSDSSGSLLPPAEYCTSCLLFLHIRDDNCSDVDAAHDISVRAMLFTSLLSVLVVCTVVYCKLYSWCRRYENSPFFPVEGDSLSSRRLKGALSSVRYIILIIPICWSPAFLLLSVSFIKQVTQEQLFPLYVIQALLVSLHGFLNSIVYAWRRPNFRDAVLGERLPLLSSRPYFEESLTPP</sequence>